<protein>
    <submittedName>
        <fullName evidence="4">Ubiquinone biosynthesis protein</fullName>
    </submittedName>
</protein>
<keyword evidence="2" id="KW-0812">Transmembrane</keyword>
<keyword evidence="2" id="KW-1133">Transmembrane helix</keyword>
<evidence type="ECO:0000313" key="4">
    <source>
        <dbReference type="EMBL" id="NYE05466.1"/>
    </source>
</evidence>
<dbReference type="PANTHER" id="PTHR10566:SF113">
    <property type="entry name" value="PROTEIN ACTIVITY OF BC1 COMPLEX KINASE 7, CHLOROPLASTIC"/>
    <property type="match status" value="1"/>
</dbReference>
<dbReference type="InterPro" id="IPR000719">
    <property type="entry name" value="Prot_kinase_dom"/>
</dbReference>
<sequence>MIKKKIRHIQRYRDIVYTFTKYGFGFVMKELGLLDLLAVPKKVFVEGNKTLNTRTTGERIRMFLEELGPTFVKIGQIASTRPDIIPAEILHELVKLQDRVSLFSFNEVKRILEEELADSLENSFTEFSEIPLAAASIGQVHSAVLLTGERVAVKIQRPNIISVIETDLEILQDLTRLAESRIDWVERYQIRTIVEELSRSLREELDYENEGRNAEKIAKQFHNDPKVHIPKVYWEYTTKKILTMEFIDGVKLNEIEKLHLEGYDTKVLGEKVVNAIFHQILIDGFFHGDPHPGNIVALPDQVIAFMDFGMVGRITPEMRAHIASFVIALMRKNTTEVVKAITSMGLVPDDVNVKQLHADVDKLREKYIDVPFSQMSVGTAVNELFSVAYRHKILIPTDLTILGKTLLTLEGTVEKLNHEISILAVAEPFGRQLLMNRFKPKNVAEFAWSNFSEYGDILQDFPKTIKDFTSVMKKGKMQIEITTPEIESVLNKLNKISNRLSFSIVLLSFSIILVGIIIGASLSGQTSILLQRLPVIEIGFGIATAMFLLLLYSIVKSGRF</sequence>
<keyword evidence="2" id="KW-0472">Membrane</keyword>
<dbReference type="InterPro" id="IPR004147">
    <property type="entry name" value="ABC1_dom"/>
</dbReference>
<reference evidence="5" key="1">
    <citation type="submission" date="2020-07" db="EMBL/GenBank/DDBJ databases">
        <authorList>
            <person name="Partida-Martinez L."/>
            <person name="Huntemann M."/>
            <person name="Clum A."/>
            <person name="Wang J."/>
            <person name="Palaniappan K."/>
            <person name="Ritter S."/>
            <person name="Chen I.-M."/>
            <person name="Stamatis D."/>
            <person name="Reddy T."/>
            <person name="O'Malley R."/>
            <person name="Daum C."/>
            <person name="Shapiro N."/>
            <person name="Ivanova N."/>
            <person name="Kyrpides N."/>
            <person name="Woyke T."/>
        </authorList>
    </citation>
    <scope>NUCLEOTIDE SEQUENCE [LARGE SCALE GENOMIC DNA]</scope>
    <source>
        <strain evidence="5">AT2.8</strain>
    </source>
</reference>
<evidence type="ECO:0000259" key="3">
    <source>
        <dbReference type="PROSITE" id="PS50011"/>
    </source>
</evidence>
<feature type="domain" description="Protein kinase" evidence="3">
    <location>
        <begin position="94"/>
        <end position="447"/>
    </location>
</feature>
<dbReference type="PROSITE" id="PS50011">
    <property type="entry name" value="PROTEIN_KINASE_DOM"/>
    <property type="match status" value="1"/>
</dbReference>
<dbReference type="AlphaFoldDB" id="A0A852TCE2"/>
<dbReference type="InterPro" id="IPR011009">
    <property type="entry name" value="Kinase-like_dom_sf"/>
</dbReference>
<keyword evidence="4" id="KW-0830">Ubiquinone</keyword>
<dbReference type="Proteomes" id="UP000548423">
    <property type="component" value="Unassembled WGS sequence"/>
</dbReference>
<dbReference type="InterPro" id="IPR050154">
    <property type="entry name" value="UbiB_kinase"/>
</dbReference>
<dbReference type="CDD" id="cd05121">
    <property type="entry name" value="ABC1_ADCK3-like"/>
    <property type="match status" value="1"/>
</dbReference>
<dbReference type="EMBL" id="JACCBX010000004">
    <property type="protein sequence ID" value="NYE05466.1"/>
    <property type="molecule type" value="Genomic_DNA"/>
</dbReference>
<accession>A0A852TCE2</accession>
<evidence type="ECO:0000313" key="5">
    <source>
        <dbReference type="Proteomes" id="UP000548423"/>
    </source>
</evidence>
<comment type="caution">
    <text evidence="4">The sequence shown here is derived from an EMBL/GenBank/DDBJ whole genome shotgun (WGS) entry which is preliminary data.</text>
</comment>
<dbReference type="SUPFAM" id="SSF56112">
    <property type="entry name" value="Protein kinase-like (PK-like)"/>
    <property type="match status" value="1"/>
</dbReference>
<feature type="transmembrane region" description="Helical" evidence="2">
    <location>
        <begin position="500"/>
        <end position="522"/>
    </location>
</feature>
<comment type="similarity">
    <text evidence="1">Belongs to the protein kinase superfamily. ADCK protein kinase family.</text>
</comment>
<proteinExistence type="inferred from homology"/>
<name>A0A852TCE2_9BACI</name>
<evidence type="ECO:0000256" key="1">
    <source>
        <dbReference type="ARBA" id="ARBA00009670"/>
    </source>
</evidence>
<organism evidence="4 5">
    <name type="scientific">Neobacillus niacini</name>
    <dbReference type="NCBI Taxonomy" id="86668"/>
    <lineage>
        <taxon>Bacteria</taxon>
        <taxon>Bacillati</taxon>
        <taxon>Bacillota</taxon>
        <taxon>Bacilli</taxon>
        <taxon>Bacillales</taxon>
        <taxon>Bacillaceae</taxon>
        <taxon>Neobacillus</taxon>
    </lineage>
</organism>
<reference evidence="5" key="2">
    <citation type="submission" date="2020-08" db="EMBL/GenBank/DDBJ databases">
        <title>The Agave Microbiome: Exploring the role of microbial communities in plant adaptations to desert environments.</title>
        <authorList>
            <person name="Partida-Martinez L.P."/>
        </authorList>
    </citation>
    <scope>NUCLEOTIDE SEQUENCE [LARGE SCALE GENOMIC DNA]</scope>
    <source>
        <strain evidence="5">AT2.8</strain>
    </source>
</reference>
<feature type="transmembrane region" description="Helical" evidence="2">
    <location>
        <begin position="534"/>
        <end position="555"/>
    </location>
</feature>
<dbReference type="GO" id="GO:0004672">
    <property type="term" value="F:protein kinase activity"/>
    <property type="evidence" value="ECO:0007669"/>
    <property type="project" value="InterPro"/>
</dbReference>
<dbReference type="GO" id="GO:0005524">
    <property type="term" value="F:ATP binding"/>
    <property type="evidence" value="ECO:0007669"/>
    <property type="project" value="InterPro"/>
</dbReference>
<gene>
    <name evidence="4" type="ORF">F4694_002219</name>
</gene>
<dbReference type="PANTHER" id="PTHR10566">
    <property type="entry name" value="CHAPERONE-ACTIVITY OF BC1 COMPLEX CABC1 -RELATED"/>
    <property type="match status" value="1"/>
</dbReference>
<dbReference type="Pfam" id="PF03109">
    <property type="entry name" value="ABC1"/>
    <property type="match status" value="1"/>
</dbReference>
<evidence type="ECO:0000256" key="2">
    <source>
        <dbReference type="SAM" id="Phobius"/>
    </source>
</evidence>